<organism evidence="2 3">
    <name type="scientific">Domibacillus iocasae</name>
    <dbReference type="NCBI Taxonomy" id="1714016"/>
    <lineage>
        <taxon>Bacteria</taxon>
        <taxon>Bacillati</taxon>
        <taxon>Bacillota</taxon>
        <taxon>Bacilli</taxon>
        <taxon>Bacillales</taxon>
        <taxon>Bacillaceae</taxon>
        <taxon>Domibacillus</taxon>
    </lineage>
</organism>
<dbReference type="CDD" id="cd04301">
    <property type="entry name" value="NAT_SF"/>
    <property type="match status" value="1"/>
</dbReference>
<dbReference type="Proteomes" id="UP000095658">
    <property type="component" value="Unassembled WGS sequence"/>
</dbReference>
<sequence>MEPIKHEEGIFYMEKDGRRIAEITYAPAGDGTINANHTYVSDELRGGGVAGQLLDALADYAREKNLKILPSCSYVVAKFSRGSKYDDVNALAK</sequence>
<dbReference type="InterPro" id="IPR031165">
    <property type="entry name" value="GNAT_YJDJ"/>
</dbReference>
<proteinExistence type="predicted"/>
<dbReference type="SUPFAM" id="SSF55729">
    <property type="entry name" value="Acyl-CoA N-acyltransferases (Nat)"/>
    <property type="match status" value="1"/>
</dbReference>
<protein>
    <submittedName>
        <fullName evidence="2">GNAT family acetyltransferase</fullName>
    </submittedName>
</protein>
<evidence type="ECO:0000313" key="2">
    <source>
        <dbReference type="EMBL" id="OES45693.1"/>
    </source>
</evidence>
<keyword evidence="3" id="KW-1185">Reference proteome</keyword>
<dbReference type="Gene3D" id="3.40.630.30">
    <property type="match status" value="1"/>
</dbReference>
<dbReference type="STRING" id="1714016.BA724_02475"/>
<dbReference type="OrthoDB" id="9793389at2"/>
<evidence type="ECO:0000259" key="1">
    <source>
        <dbReference type="PROSITE" id="PS51729"/>
    </source>
</evidence>
<dbReference type="PANTHER" id="PTHR31435">
    <property type="entry name" value="PROTEIN NATD1"/>
    <property type="match status" value="1"/>
</dbReference>
<dbReference type="EMBL" id="MAMP01000012">
    <property type="protein sequence ID" value="OES45693.1"/>
    <property type="molecule type" value="Genomic_DNA"/>
</dbReference>
<dbReference type="PROSITE" id="PS51729">
    <property type="entry name" value="GNAT_YJDJ"/>
    <property type="match status" value="1"/>
</dbReference>
<reference evidence="2 3" key="1">
    <citation type="submission" date="2016-06" db="EMBL/GenBank/DDBJ databases">
        <title>Domibacillus iocasae genome sequencing.</title>
        <authorList>
            <person name="Verma A."/>
            <person name="Pal Y."/>
            <person name="Ojha A.K."/>
            <person name="Krishnamurthi S."/>
        </authorList>
    </citation>
    <scope>NUCLEOTIDE SEQUENCE [LARGE SCALE GENOMIC DNA]</scope>
    <source>
        <strain evidence="2 3">DSM 29979</strain>
    </source>
</reference>
<evidence type="ECO:0000313" key="3">
    <source>
        <dbReference type="Proteomes" id="UP000095658"/>
    </source>
</evidence>
<dbReference type="PANTHER" id="PTHR31435:SF9">
    <property type="entry name" value="PROTEIN NATD1"/>
    <property type="match status" value="1"/>
</dbReference>
<accession>A0A1E7DRJ9</accession>
<keyword evidence="2" id="KW-0808">Transferase</keyword>
<dbReference type="RefSeq" id="WP_069937690.1">
    <property type="nucleotide sequence ID" value="NZ_MAMP01000012.1"/>
</dbReference>
<dbReference type="Pfam" id="PF14542">
    <property type="entry name" value="Acetyltransf_CG"/>
    <property type="match status" value="1"/>
</dbReference>
<gene>
    <name evidence="2" type="ORF">BA724_02475</name>
</gene>
<name>A0A1E7DRJ9_9BACI</name>
<dbReference type="GO" id="GO:0016740">
    <property type="term" value="F:transferase activity"/>
    <property type="evidence" value="ECO:0007669"/>
    <property type="project" value="UniProtKB-KW"/>
</dbReference>
<dbReference type="InterPro" id="IPR016181">
    <property type="entry name" value="Acyl_CoA_acyltransferase"/>
</dbReference>
<dbReference type="AlphaFoldDB" id="A0A1E7DRJ9"/>
<dbReference type="InterPro" id="IPR045057">
    <property type="entry name" value="Gcn5-rel_NAT"/>
</dbReference>
<feature type="domain" description="N-acetyltransferase" evidence="1">
    <location>
        <begin position="3"/>
        <end position="90"/>
    </location>
</feature>
<comment type="caution">
    <text evidence="2">The sequence shown here is derived from an EMBL/GenBank/DDBJ whole genome shotgun (WGS) entry which is preliminary data.</text>
</comment>